<dbReference type="InterPro" id="IPR011008">
    <property type="entry name" value="Dimeric_a/b-barrel"/>
</dbReference>
<organism evidence="1 2">
    <name type="scientific">Microdochium bolleyi</name>
    <dbReference type="NCBI Taxonomy" id="196109"/>
    <lineage>
        <taxon>Eukaryota</taxon>
        <taxon>Fungi</taxon>
        <taxon>Dikarya</taxon>
        <taxon>Ascomycota</taxon>
        <taxon>Pezizomycotina</taxon>
        <taxon>Sordariomycetes</taxon>
        <taxon>Xylariomycetidae</taxon>
        <taxon>Xylariales</taxon>
        <taxon>Microdochiaceae</taxon>
        <taxon>Microdochium</taxon>
    </lineage>
</organism>
<dbReference type="AlphaFoldDB" id="A0A136J3S9"/>
<dbReference type="InParanoid" id="A0A136J3S9"/>
<protein>
    <recommendedName>
        <fullName evidence="3">ABM domain-containing protein</fullName>
    </recommendedName>
</protein>
<dbReference type="EMBL" id="KQ964249">
    <property type="protein sequence ID" value="KXJ91616.1"/>
    <property type="molecule type" value="Genomic_DNA"/>
</dbReference>
<evidence type="ECO:0008006" key="3">
    <source>
        <dbReference type="Google" id="ProtNLM"/>
    </source>
</evidence>
<dbReference type="Gene3D" id="3.30.70.100">
    <property type="match status" value="1"/>
</dbReference>
<gene>
    <name evidence="1" type="ORF">Micbo1qcDRAFT_233064</name>
</gene>
<dbReference type="Proteomes" id="UP000070501">
    <property type="component" value="Unassembled WGS sequence"/>
</dbReference>
<name>A0A136J3S9_9PEZI</name>
<reference evidence="2" key="1">
    <citation type="submission" date="2016-02" db="EMBL/GenBank/DDBJ databases">
        <title>Draft genome sequence of Microdochium bolleyi, a fungal endophyte of beachgrass.</title>
        <authorList>
            <consortium name="DOE Joint Genome Institute"/>
            <person name="David A.S."/>
            <person name="May G."/>
            <person name="Haridas S."/>
            <person name="Lim J."/>
            <person name="Wang M."/>
            <person name="Labutti K."/>
            <person name="Lipzen A."/>
            <person name="Barry K."/>
            <person name="Grigoriev I.V."/>
        </authorList>
    </citation>
    <scope>NUCLEOTIDE SEQUENCE [LARGE SCALE GENOMIC DNA]</scope>
    <source>
        <strain evidence="2">J235TASD1</strain>
    </source>
</reference>
<accession>A0A136J3S9</accession>
<keyword evidence="2" id="KW-1185">Reference proteome</keyword>
<proteinExistence type="predicted"/>
<dbReference type="OrthoDB" id="3830579at2759"/>
<sequence length="209" mass="23359">MSEGTAAQMAAYTEVLLKHTTVLDEPVTEIVIFKLKQPHTQETTHDFETRILLNSAAGKGVLRTSWGYSLDDPSTLIWQIDWERIQDHWDFWQSERFTPVMQGISDLFVPGRPLVRHFRFAPVGMLHDDFQLISVWDHGQPGASEADVLAELGHSSGSAKGAYAVDMQEETWYCAAVGFATEEEARASKVTGRGESHLVKFKVLAPGEN</sequence>
<evidence type="ECO:0000313" key="1">
    <source>
        <dbReference type="EMBL" id="KXJ91616.1"/>
    </source>
</evidence>
<evidence type="ECO:0000313" key="2">
    <source>
        <dbReference type="Proteomes" id="UP000070501"/>
    </source>
</evidence>
<dbReference type="SUPFAM" id="SSF54909">
    <property type="entry name" value="Dimeric alpha+beta barrel"/>
    <property type="match status" value="1"/>
</dbReference>